<gene>
    <name evidence="1" type="ORF">VF724_15620</name>
</gene>
<organism evidence="1 2">
    <name type="scientific">Ferviditalea candida</name>
    <dbReference type="NCBI Taxonomy" id="3108399"/>
    <lineage>
        <taxon>Bacteria</taxon>
        <taxon>Bacillati</taxon>
        <taxon>Bacillota</taxon>
        <taxon>Bacilli</taxon>
        <taxon>Bacillales</taxon>
        <taxon>Paenibacillaceae</taxon>
        <taxon>Ferviditalea</taxon>
    </lineage>
</organism>
<proteinExistence type="predicted"/>
<evidence type="ECO:0000313" key="2">
    <source>
        <dbReference type="Proteomes" id="UP001310386"/>
    </source>
</evidence>
<dbReference type="EMBL" id="JAYJLD010000027">
    <property type="protein sequence ID" value="MEB3103085.1"/>
    <property type="molecule type" value="Genomic_DNA"/>
</dbReference>
<sequence length="102" mass="11503">MVEVLKLRKPIDINGEKVSELPYNFEEMTARDKSDATREFKKSGNMVSVQELDPDYHLYLFAAAVKKANPSIEIEDVLRMSAKDAGKAEAAARDFFFLDSAE</sequence>
<comment type="caution">
    <text evidence="1">The sequence shown here is derived from an EMBL/GenBank/DDBJ whole genome shotgun (WGS) entry which is preliminary data.</text>
</comment>
<evidence type="ECO:0008006" key="3">
    <source>
        <dbReference type="Google" id="ProtNLM"/>
    </source>
</evidence>
<dbReference type="RefSeq" id="WP_371755212.1">
    <property type="nucleotide sequence ID" value="NZ_JAYJLD010000027.1"/>
</dbReference>
<reference evidence="1" key="1">
    <citation type="submission" date="2023-12" db="EMBL/GenBank/DDBJ databases">
        <title>Fervidustalea candida gen. nov., sp. nov., a novel member of the family Paenibacillaceae isolated from a geothermal area.</title>
        <authorList>
            <person name="Li W.-J."/>
            <person name="Jiao J.-Y."/>
            <person name="Chen Y."/>
        </authorList>
    </citation>
    <scope>NUCLEOTIDE SEQUENCE</scope>
    <source>
        <strain evidence="1">SYSU GA230002</strain>
    </source>
</reference>
<protein>
    <recommendedName>
        <fullName evidence="3">Phage tail assembly protein</fullName>
    </recommendedName>
</protein>
<accession>A0ABU5ZKR5</accession>
<evidence type="ECO:0000313" key="1">
    <source>
        <dbReference type="EMBL" id="MEB3103085.1"/>
    </source>
</evidence>
<name>A0ABU5ZKR5_9BACL</name>
<keyword evidence="2" id="KW-1185">Reference proteome</keyword>
<dbReference type="Proteomes" id="UP001310386">
    <property type="component" value="Unassembled WGS sequence"/>
</dbReference>